<dbReference type="OrthoDB" id="7487652at2759"/>
<sequence length="78" mass="9262">MTTQNRRRKQRQAEDLLKPNVCIPIVGFLYGRRHCVGERCCCVFERVLEWRVDAMLIFRFNSTQNQTEHLNFSILSST</sequence>
<name>A0A8J9VVF6_9NEOP</name>
<dbReference type="EMBL" id="OV170229">
    <property type="protein sequence ID" value="CAH0731548.1"/>
    <property type="molecule type" value="Genomic_DNA"/>
</dbReference>
<reference evidence="1" key="1">
    <citation type="submission" date="2021-12" db="EMBL/GenBank/DDBJ databases">
        <authorList>
            <person name="Martin H S."/>
        </authorList>
    </citation>
    <scope>NUCLEOTIDE SEQUENCE</scope>
</reference>
<organism evidence="1 2">
    <name type="scientific">Brenthis ino</name>
    <name type="common">lesser marbled fritillary</name>
    <dbReference type="NCBI Taxonomy" id="405034"/>
    <lineage>
        <taxon>Eukaryota</taxon>
        <taxon>Metazoa</taxon>
        <taxon>Ecdysozoa</taxon>
        <taxon>Arthropoda</taxon>
        <taxon>Hexapoda</taxon>
        <taxon>Insecta</taxon>
        <taxon>Pterygota</taxon>
        <taxon>Neoptera</taxon>
        <taxon>Endopterygota</taxon>
        <taxon>Lepidoptera</taxon>
        <taxon>Glossata</taxon>
        <taxon>Ditrysia</taxon>
        <taxon>Papilionoidea</taxon>
        <taxon>Nymphalidae</taxon>
        <taxon>Heliconiinae</taxon>
        <taxon>Argynnini</taxon>
        <taxon>Brenthis</taxon>
    </lineage>
</organism>
<dbReference type="Proteomes" id="UP000838878">
    <property type="component" value="Chromosome 9"/>
</dbReference>
<gene>
    <name evidence="1" type="ORF">BINO364_LOCUS16385</name>
</gene>
<proteinExistence type="predicted"/>
<evidence type="ECO:0000313" key="2">
    <source>
        <dbReference type="Proteomes" id="UP000838878"/>
    </source>
</evidence>
<evidence type="ECO:0000313" key="1">
    <source>
        <dbReference type="EMBL" id="CAH0731548.1"/>
    </source>
</evidence>
<accession>A0A8J9VVF6</accession>
<protein>
    <submittedName>
        <fullName evidence="1">Uncharacterized protein</fullName>
    </submittedName>
</protein>
<feature type="non-terminal residue" evidence="1">
    <location>
        <position position="78"/>
    </location>
</feature>
<dbReference type="AlphaFoldDB" id="A0A8J9VVF6"/>
<keyword evidence="2" id="KW-1185">Reference proteome</keyword>